<gene>
    <name evidence="2" type="ORF">QPL79_03675</name>
</gene>
<keyword evidence="1" id="KW-0812">Transmembrane</keyword>
<name>A0ABD4Z5G5_9CREN</name>
<feature type="transmembrane region" description="Helical" evidence="1">
    <location>
        <begin position="84"/>
        <end position="103"/>
    </location>
</feature>
<feature type="transmembrane region" description="Helical" evidence="1">
    <location>
        <begin position="6"/>
        <end position="39"/>
    </location>
</feature>
<dbReference type="EMBL" id="JASNVW010000002">
    <property type="protein sequence ID" value="MDK6028454.1"/>
    <property type="molecule type" value="Genomic_DNA"/>
</dbReference>
<feature type="transmembrane region" description="Helical" evidence="1">
    <location>
        <begin position="112"/>
        <end position="133"/>
    </location>
</feature>
<organism evidence="2 3">
    <name type="scientific">Ignisphaera cupida</name>
    <dbReference type="NCBI Taxonomy" id="3050454"/>
    <lineage>
        <taxon>Archaea</taxon>
        <taxon>Thermoproteota</taxon>
        <taxon>Thermoprotei</taxon>
        <taxon>Desulfurococcales</taxon>
        <taxon>Desulfurococcaceae</taxon>
        <taxon>Ignisphaera</taxon>
    </lineage>
</organism>
<protein>
    <submittedName>
        <fullName evidence="2">DUF1614 domain-containing protein</fullName>
    </submittedName>
</protein>
<proteinExistence type="predicted"/>
<dbReference type="RefSeq" id="WP_285273440.1">
    <property type="nucleotide sequence ID" value="NZ_JASNVW010000002.1"/>
</dbReference>
<comment type="caution">
    <text evidence="2">The sequence shown here is derived from an EMBL/GenBank/DDBJ whole genome shotgun (WGS) entry which is preliminary data.</text>
</comment>
<accession>A0ABD4Z5G5</accession>
<dbReference type="Proteomes" id="UP001529235">
    <property type="component" value="Unassembled WGS sequence"/>
</dbReference>
<keyword evidence="3" id="KW-1185">Reference proteome</keyword>
<dbReference type="AlphaFoldDB" id="A0ABD4Z5G5"/>
<keyword evidence="1" id="KW-1133">Transmembrane helix</keyword>
<dbReference type="InterPro" id="IPR011672">
    <property type="entry name" value="DUF1614"/>
</dbReference>
<dbReference type="Pfam" id="PF07758">
    <property type="entry name" value="DUF1614"/>
    <property type="match status" value="1"/>
</dbReference>
<keyword evidence="1" id="KW-0472">Membrane</keyword>
<feature type="transmembrane region" description="Helical" evidence="1">
    <location>
        <begin position="139"/>
        <end position="158"/>
    </location>
</feature>
<evidence type="ECO:0000256" key="1">
    <source>
        <dbReference type="SAM" id="Phobius"/>
    </source>
</evidence>
<sequence length="204" mass="22807">MLTKNSTIFIVTVIAYSIIVLRNFFIAIVTSTIIEVLYLTNQKMFKGGLRLLNKGIVFDFKGALIPLSTSVVIALSVFHNLDYMFMAFLISLAMALSSLNTVITKNLFAVNVLGYVLIYFMLSSILCGNLIFYPYILPLATQLGIIIGSDLLHGIYFLDQLKSKVLIVGGAGEYDAIYVSTIAIQWLEIFRTTLITFICRTRFV</sequence>
<evidence type="ECO:0000313" key="2">
    <source>
        <dbReference type="EMBL" id="MDK6028454.1"/>
    </source>
</evidence>
<reference evidence="2 3" key="1">
    <citation type="submission" date="2023-05" db="EMBL/GenBank/DDBJ databases">
        <title>A new hyperthermophilic archaea 'Ignisphaera cupida' sp. nov. and description of the family 'Ignisphaeraceae' fam. nov.</title>
        <authorList>
            <person name="Podosokorskaya O.A."/>
            <person name="Elcheninov A.G."/>
            <person name="Klukina A."/>
            <person name="Merkel A.Y."/>
        </authorList>
    </citation>
    <scope>NUCLEOTIDE SEQUENCE [LARGE SCALE GENOMIC DNA]</scope>
    <source>
        <strain evidence="2 3">4213-co</strain>
    </source>
</reference>
<evidence type="ECO:0000313" key="3">
    <source>
        <dbReference type="Proteomes" id="UP001529235"/>
    </source>
</evidence>